<name>A0A371FWW7_MUCPR</name>
<sequence>MESDCCQHVKRCLKCQVYADNIHVAPPALHNLTSPWPFSMWGLDIVGPIESKASNGHRFILVAINYFRKWVEAVSYASMIKSVVVKFIKRDIICRYGLPAHIIRDNEINLNNKMMTELCEQFKIKHHHSAPYRPKMNRAIEAANKNIKKMIGMTYYPTPYLDTEHEYELLQGQPPIRVIAEAELEDAEWIQSRQDQLNLIEEKWLTTLCNKQLYQKRIKSTFKKKVRPRSFKEGDLVLRKILPNAKDLRGKWTPSYEVRYVVKCEFSRGALILANPEGHELIHPVNIDTVKLFYP</sequence>
<dbReference type="GO" id="GO:0015074">
    <property type="term" value="P:DNA integration"/>
    <property type="evidence" value="ECO:0007669"/>
    <property type="project" value="InterPro"/>
</dbReference>
<organism evidence="2 3">
    <name type="scientific">Mucuna pruriens</name>
    <name type="common">Velvet bean</name>
    <name type="synonym">Dolichos pruriens</name>
    <dbReference type="NCBI Taxonomy" id="157652"/>
    <lineage>
        <taxon>Eukaryota</taxon>
        <taxon>Viridiplantae</taxon>
        <taxon>Streptophyta</taxon>
        <taxon>Embryophyta</taxon>
        <taxon>Tracheophyta</taxon>
        <taxon>Spermatophyta</taxon>
        <taxon>Magnoliopsida</taxon>
        <taxon>eudicotyledons</taxon>
        <taxon>Gunneridae</taxon>
        <taxon>Pentapetalae</taxon>
        <taxon>rosids</taxon>
        <taxon>fabids</taxon>
        <taxon>Fabales</taxon>
        <taxon>Fabaceae</taxon>
        <taxon>Papilionoideae</taxon>
        <taxon>50 kb inversion clade</taxon>
        <taxon>NPAAA clade</taxon>
        <taxon>indigoferoid/millettioid clade</taxon>
        <taxon>Phaseoleae</taxon>
        <taxon>Mucuna</taxon>
    </lineage>
</organism>
<feature type="domain" description="Integrase catalytic" evidence="1">
    <location>
        <begin position="33"/>
        <end position="151"/>
    </location>
</feature>
<gene>
    <name evidence="2" type="primary">pol</name>
    <name evidence="2" type="ORF">CR513_36324</name>
</gene>
<keyword evidence="3" id="KW-1185">Reference proteome</keyword>
<evidence type="ECO:0000313" key="3">
    <source>
        <dbReference type="Proteomes" id="UP000257109"/>
    </source>
</evidence>
<evidence type="ECO:0000313" key="2">
    <source>
        <dbReference type="EMBL" id="RDX82837.1"/>
    </source>
</evidence>
<evidence type="ECO:0000259" key="1">
    <source>
        <dbReference type="PROSITE" id="PS50994"/>
    </source>
</evidence>
<dbReference type="InterPro" id="IPR001584">
    <property type="entry name" value="Integrase_cat-core"/>
</dbReference>
<comment type="caution">
    <text evidence="2">The sequence shown here is derived from an EMBL/GenBank/DDBJ whole genome shotgun (WGS) entry which is preliminary data.</text>
</comment>
<dbReference type="AlphaFoldDB" id="A0A371FWW7"/>
<dbReference type="InterPro" id="IPR036397">
    <property type="entry name" value="RNaseH_sf"/>
</dbReference>
<dbReference type="Gene3D" id="3.30.420.10">
    <property type="entry name" value="Ribonuclease H-like superfamily/Ribonuclease H"/>
    <property type="match status" value="1"/>
</dbReference>
<dbReference type="Pfam" id="PF00665">
    <property type="entry name" value="rve"/>
    <property type="match status" value="1"/>
</dbReference>
<dbReference type="InterPro" id="IPR050951">
    <property type="entry name" value="Retrovirus_Pol_polyprotein"/>
</dbReference>
<proteinExistence type="predicted"/>
<dbReference type="InterPro" id="IPR012337">
    <property type="entry name" value="RNaseH-like_sf"/>
</dbReference>
<dbReference type="OrthoDB" id="1292244at2759"/>
<dbReference type="SUPFAM" id="SSF53098">
    <property type="entry name" value="Ribonuclease H-like"/>
    <property type="match status" value="1"/>
</dbReference>
<dbReference type="PANTHER" id="PTHR37984">
    <property type="entry name" value="PROTEIN CBG26694"/>
    <property type="match status" value="1"/>
</dbReference>
<dbReference type="Proteomes" id="UP000257109">
    <property type="component" value="Unassembled WGS sequence"/>
</dbReference>
<accession>A0A371FWW7</accession>
<dbReference type="GO" id="GO:0003676">
    <property type="term" value="F:nucleic acid binding"/>
    <property type="evidence" value="ECO:0007669"/>
    <property type="project" value="InterPro"/>
</dbReference>
<protein>
    <submittedName>
        <fullName evidence="2">Pol polyprotein</fullName>
    </submittedName>
</protein>
<feature type="non-terminal residue" evidence="2">
    <location>
        <position position="1"/>
    </location>
</feature>
<dbReference type="PANTHER" id="PTHR37984:SF5">
    <property type="entry name" value="PROTEIN NYNRIN-LIKE"/>
    <property type="match status" value="1"/>
</dbReference>
<dbReference type="EMBL" id="QJKJ01007539">
    <property type="protein sequence ID" value="RDX82837.1"/>
    <property type="molecule type" value="Genomic_DNA"/>
</dbReference>
<dbReference type="PROSITE" id="PS50994">
    <property type="entry name" value="INTEGRASE"/>
    <property type="match status" value="1"/>
</dbReference>
<reference evidence="2" key="1">
    <citation type="submission" date="2018-05" db="EMBL/GenBank/DDBJ databases">
        <title>Draft genome of Mucuna pruriens seed.</title>
        <authorList>
            <person name="Nnadi N.E."/>
            <person name="Vos R."/>
            <person name="Hasami M.H."/>
            <person name="Devisetty U.K."/>
            <person name="Aguiy J.C."/>
        </authorList>
    </citation>
    <scope>NUCLEOTIDE SEQUENCE [LARGE SCALE GENOMIC DNA]</scope>
    <source>
        <strain evidence="2">JCA_2017</strain>
    </source>
</reference>